<feature type="transmembrane region" description="Helical" evidence="7">
    <location>
        <begin position="378"/>
        <end position="403"/>
    </location>
</feature>
<comment type="subcellular location">
    <subcellularLocation>
        <location evidence="1">Cell membrane</location>
        <topology evidence="1">Multi-pass membrane protein</topology>
    </subcellularLocation>
</comment>
<evidence type="ECO:0000313" key="10">
    <source>
        <dbReference type="Proteomes" id="UP001595823"/>
    </source>
</evidence>
<evidence type="ECO:0000256" key="4">
    <source>
        <dbReference type="ARBA" id="ARBA00022692"/>
    </source>
</evidence>
<reference evidence="10" key="1">
    <citation type="journal article" date="2019" name="Int. J. Syst. Evol. Microbiol.">
        <title>The Global Catalogue of Microorganisms (GCM) 10K type strain sequencing project: providing services to taxonomists for standard genome sequencing and annotation.</title>
        <authorList>
            <consortium name="The Broad Institute Genomics Platform"/>
            <consortium name="The Broad Institute Genome Sequencing Center for Infectious Disease"/>
            <person name="Wu L."/>
            <person name="Ma J."/>
        </authorList>
    </citation>
    <scope>NUCLEOTIDE SEQUENCE [LARGE SCALE GENOMIC DNA]</scope>
    <source>
        <strain evidence="10">IBRC-M 10908</strain>
    </source>
</reference>
<comment type="caution">
    <text evidence="9">The sequence shown here is derived from an EMBL/GenBank/DDBJ whole genome shotgun (WGS) entry which is preliminary data.</text>
</comment>
<feature type="transmembrane region" description="Helical" evidence="7">
    <location>
        <begin position="289"/>
        <end position="308"/>
    </location>
</feature>
<feature type="transmembrane region" description="Helical" evidence="7">
    <location>
        <begin position="160"/>
        <end position="182"/>
    </location>
</feature>
<evidence type="ECO:0000256" key="3">
    <source>
        <dbReference type="ARBA" id="ARBA00022475"/>
    </source>
</evidence>
<dbReference type="Proteomes" id="UP001595823">
    <property type="component" value="Unassembled WGS sequence"/>
</dbReference>
<evidence type="ECO:0000256" key="1">
    <source>
        <dbReference type="ARBA" id="ARBA00004651"/>
    </source>
</evidence>
<feature type="transmembrane region" description="Helical" evidence="7">
    <location>
        <begin position="69"/>
        <end position="88"/>
    </location>
</feature>
<gene>
    <name evidence="9" type="ORF">ACFPET_11965</name>
</gene>
<feature type="transmembrane region" description="Helical" evidence="7">
    <location>
        <begin position="125"/>
        <end position="148"/>
    </location>
</feature>
<evidence type="ECO:0000313" key="9">
    <source>
        <dbReference type="EMBL" id="MFC4335919.1"/>
    </source>
</evidence>
<feature type="transmembrane region" description="Helical" evidence="7">
    <location>
        <begin position="252"/>
        <end position="269"/>
    </location>
</feature>
<dbReference type="SUPFAM" id="SSF103473">
    <property type="entry name" value="MFS general substrate transporter"/>
    <property type="match status" value="1"/>
</dbReference>
<evidence type="ECO:0000256" key="2">
    <source>
        <dbReference type="ARBA" id="ARBA00022448"/>
    </source>
</evidence>
<dbReference type="PANTHER" id="PTHR42718:SF46">
    <property type="entry name" value="BLR6921 PROTEIN"/>
    <property type="match status" value="1"/>
</dbReference>
<accession>A0ABV8TYR5</accession>
<evidence type="ECO:0000256" key="6">
    <source>
        <dbReference type="ARBA" id="ARBA00023136"/>
    </source>
</evidence>
<evidence type="ECO:0000256" key="5">
    <source>
        <dbReference type="ARBA" id="ARBA00022989"/>
    </source>
</evidence>
<keyword evidence="5 7" id="KW-1133">Transmembrane helix</keyword>
<feature type="domain" description="Major facilitator superfamily (MFS) profile" evidence="8">
    <location>
        <begin position="34"/>
        <end position="483"/>
    </location>
</feature>
<feature type="transmembrane region" description="Helical" evidence="7">
    <location>
        <begin position="100"/>
        <end position="119"/>
    </location>
</feature>
<feature type="transmembrane region" description="Helical" evidence="7">
    <location>
        <begin position="460"/>
        <end position="479"/>
    </location>
</feature>
<feature type="transmembrane region" description="Helical" evidence="7">
    <location>
        <begin position="351"/>
        <end position="372"/>
    </location>
</feature>
<feature type="transmembrane region" description="Helical" evidence="7">
    <location>
        <begin position="220"/>
        <end position="240"/>
    </location>
</feature>
<keyword evidence="4 7" id="KW-0812">Transmembrane</keyword>
<evidence type="ECO:0000256" key="7">
    <source>
        <dbReference type="SAM" id="Phobius"/>
    </source>
</evidence>
<sequence>MATDTRPGRAERLEDLRTNDSDAKPSWGYRVWFTLIVVCAAYSLDTLDNIMVGIAVPPIQADLGMSTSAVQWVVSAYVLGFGGFLLLGGRMADLVGKRKIFLLGAFVFAAGTFTGGIATDGLLVIIGRFAMGAGAAFTAPAALAIIVSHFPEGPNRNKALGIYTSLGAFGYSTGVILGGLLTELGWRWTFLAPVPIAALIIIGGFAFVPKDERKPKTGSYDFGGAVTITGGMLLVVYAIVQGPEIGWGATEVLTSFGVGAALLIAFVVIEKSVAQPLLPLRLLKVKSLVGASLTAAAILGTYMSYQFIGGLYLQSYLGWSPFQMALGFLPVGLLILMLAPQMGKVIPKVGLHWLMAIGFACYLGSFALFLRIGTDSEYWTVVFPSMVLIGLGFPMAFVSANVMAVSEVKEEEHGVAAGILQTGYQVGAAVVLAFATAAMAGAHTSEDASETTVQQYHQGMYVVVGVAAVTTLLLVVSALRNSVKQKQTS</sequence>
<keyword evidence="6 7" id="KW-0472">Membrane</keyword>
<feature type="transmembrane region" description="Helical" evidence="7">
    <location>
        <begin position="415"/>
        <end position="440"/>
    </location>
</feature>
<dbReference type="Pfam" id="PF07690">
    <property type="entry name" value="MFS_1"/>
    <property type="match status" value="1"/>
</dbReference>
<dbReference type="EMBL" id="JBHSDK010000015">
    <property type="protein sequence ID" value="MFC4335919.1"/>
    <property type="molecule type" value="Genomic_DNA"/>
</dbReference>
<dbReference type="InterPro" id="IPR011701">
    <property type="entry name" value="MFS"/>
</dbReference>
<dbReference type="PANTHER" id="PTHR42718">
    <property type="entry name" value="MAJOR FACILITATOR SUPERFAMILY MULTIDRUG TRANSPORTER MFSC"/>
    <property type="match status" value="1"/>
</dbReference>
<keyword evidence="10" id="KW-1185">Reference proteome</keyword>
<dbReference type="Gene3D" id="1.20.1250.20">
    <property type="entry name" value="MFS general substrate transporter like domains"/>
    <property type="match status" value="1"/>
</dbReference>
<feature type="transmembrane region" description="Helical" evidence="7">
    <location>
        <begin position="27"/>
        <end position="44"/>
    </location>
</feature>
<dbReference type="CDD" id="cd17321">
    <property type="entry name" value="MFS_MMR_MDR_like"/>
    <property type="match status" value="1"/>
</dbReference>
<protein>
    <submittedName>
        <fullName evidence="9">MFS transporter</fullName>
    </submittedName>
</protein>
<organism evidence="9 10">
    <name type="scientific">Salininema proteolyticum</name>
    <dbReference type="NCBI Taxonomy" id="1607685"/>
    <lineage>
        <taxon>Bacteria</taxon>
        <taxon>Bacillati</taxon>
        <taxon>Actinomycetota</taxon>
        <taxon>Actinomycetes</taxon>
        <taxon>Glycomycetales</taxon>
        <taxon>Glycomycetaceae</taxon>
        <taxon>Salininema</taxon>
    </lineage>
</organism>
<proteinExistence type="predicted"/>
<feature type="transmembrane region" description="Helical" evidence="7">
    <location>
        <begin position="320"/>
        <end position="339"/>
    </location>
</feature>
<dbReference type="RefSeq" id="WP_380621254.1">
    <property type="nucleotide sequence ID" value="NZ_JBHSDK010000015.1"/>
</dbReference>
<dbReference type="InterPro" id="IPR020846">
    <property type="entry name" value="MFS_dom"/>
</dbReference>
<keyword evidence="3" id="KW-1003">Cell membrane</keyword>
<keyword evidence="2" id="KW-0813">Transport</keyword>
<name>A0ABV8TYR5_9ACTN</name>
<evidence type="ECO:0000259" key="8">
    <source>
        <dbReference type="PROSITE" id="PS50850"/>
    </source>
</evidence>
<feature type="transmembrane region" description="Helical" evidence="7">
    <location>
        <begin position="188"/>
        <end position="208"/>
    </location>
</feature>
<dbReference type="PROSITE" id="PS50850">
    <property type="entry name" value="MFS"/>
    <property type="match status" value="1"/>
</dbReference>
<dbReference type="InterPro" id="IPR036259">
    <property type="entry name" value="MFS_trans_sf"/>
</dbReference>
<dbReference type="Gene3D" id="1.20.1720.10">
    <property type="entry name" value="Multidrug resistance protein D"/>
    <property type="match status" value="1"/>
</dbReference>